<feature type="compositionally biased region" description="Low complexity" evidence="1">
    <location>
        <begin position="77"/>
        <end position="88"/>
    </location>
</feature>
<proteinExistence type="predicted"/>
<keyword evidence="3" id="KW-1185">Reference proteome</keyword>
<accession>A0ABN9P8E8</accession>
<organism evidence="2 3">
    <name type="scientific">Prorocentrum cordatum</name>
    <dbReference type="NCBI Taxonomy" id="2364126"/>
    <lineage>
        <taxon>Eukaryota</taxon>
        <taxon>Sar</taxon>
        <taxon>Alveolata</taxon>
        <taxon>Dinophyceae</taxon>
        <taxon>Prorocentrales</taxon>
        <taxon>Prorocentraceae</taxon>
        <taxon>Prorocentrum</taxon>
    </lineage>
</organism>
<dbReference type="EMBL" id="CAUYUJ010000126">
    <property type="protein sequence ID" value="CAK0788859.1"/>
    <property type="molecule type" value="Genomic_DNA"/>
</dbReference>
<evidence type="ECO:0000256" key="1">
    <source>
        <dbReference type="SAM" id="MobiDB-lite"/>
    </source>
</evidence>
<evidence type="ECO:0000313" key="2">
    <source>
        <dbReference type="EMBL" id="CAK0788859.1"/>
    </source>
</evidence>
<feature type="compositionally biased region" description="Basic and acidic residues" evidence="1">
    <location>
        <begin position="89"/>
        <end position="104"/>
    </location>
</feature>
<protein>
    <submittedName>
        <fullName evidence="2">Uncharacterized protein</fullName>
    </submittedName>
</protein>
<evidence type="ECO:0000313" key="3">
    <source>
        <dbReference type="Proteomes" id="UP001189429"/>
    </source>
</evidence>
<comment type="caution">
    <text evidence="2">The sequence shown here is derived from an EMBL/GenBank/DDBJ whole genome shotgun (WGS) entry which is preliminary data.</text>
</comment>
<reference evidence="2" key="1">
    <citation type="submission" date="2023-10" db="EMBL/GenBank/DDBJ databases">
        <authorList>
            <person name="Chen Y."/>
            <person name="Shah S."/>
            <person name="Dougan E. K."/>
            <person name="Thang M."/>
            <person name="Chan C."/>
        </authorList>
    </citation>
    <scope>NUCLEOTIDE SEQUENCE [LARGE SCALE GENOMIC DNA]</scope>
</reference>
<feature type="region of interest" description="Disordered" evidence="1">
    <location>
        <begin position="72"/>
        <end position="104"/>
    </location>
</feature>
<sequence>MHLIYEKKLLSPNGCSTRVFITRTKSVAKYWCSTIVLPSEKTSTKARRSPFRARNIGHLQKLAGQRLEVPAPRMEVPAPSAASRAFARNGEREASRETFHPGLL</sequence>
<dbReference type="Proteomes" id="UP001189429">
    <property type="component" value="Unassembled WGS sequence"/>
</dbReference>
<gene>
    <name evidence="2" type="ORF">PCOR1329_LOCUS588</name>
</gene>
<name>A0ABN9P8E8_9DINO</name>